<evidence type="ECO:0000313" key="4">
    <source>
        <dbReference type="Proteomes" id="UP000641137"/>
    </source>
</evidence>
<dbReference type="RefSeq" id="WP_189488637.1">
    <property type="nucleotide sequence ID" value="NZ_BMZO01000003.1"/>
</dbReference>
<dbReference type="SUPFAM" id="SSF53474">
    <property type="entry name" value="alpha/beta-Hydrolases"/>
    <property type="match status" value="1"/>
</dbReference>
<evidence type="ECO:0000313" key="3">
    <source>
        <dbReference type="EMBL" id="GHC66939.1"/>
    </source>
</evidence>
<dbReference type="Gene3D" id="3.40.50.1820">
    <property type="entry name" value="alpha/beta hydrolase"/>
    <property type="match status" value="1"/>
</dbReference>
<gene>
    <name evidence="3" type="ORF">GCM10010136_10540</name>
</gene>
<dbReference type="PANTHER" id="PTHR16138:SF7">
    <property type="entry name" value="PALMITOYL-PROTEIN THIOESTERASE ABHD10, MITOCHONDRIAL"/>
    <property type="match status" value="1"/>
</dbReference>
<sequence length="257" mass="28557">MTTTHLKTLDVDGKQIAYRFREGKTQPGLVWLGGYRSDMLGTKAEALDAFAERRGHAFLRHDYSGHGESGGDFMHGTVSAWVRESLAIFDEKTSGPQILIGSSMGAWIALRMLEELHKRGEKQRVAGIALIAPAPDFVMELVVPQMRAEDREALEIQGYFEVPSRYPGMSAIYTKALIEDGPNNRTLGKMIDTHCHVHILQGLQDEDVPYAHALKLAQCLPSDDVTMTTVKDGDHRLSREQDLALLVRTIEGMIADL</sequence>
<dbReference type="Pfam" id="PF12146">
    <property type="entry name" value="Hydrolase_4"/>
    <property type="match status" value="1"/>
</dbReference>
<dbReference type="PANTHER" id="PTHR16138">
    <property type="entry name" value="MYCOPHENOLIC ACID ACYL-GLUCURONIDE ESTERASE, MITOCHONDRIAL"/>
    <property type="match status" value="1"/>
</dbReference>
<dbReference type="GO" id="GO:0016787">
    <property type="term" value="F:hydrolase activity"/>
    <property type="evidence" value="ECO:0007669"/>
    <property type="project" value="UniProtKB-KW"/>
</dbReference>
<reference evidence="3" key="1">
    <citation type="journal article" date="2014" name="Int. J. Syst. Evol. Microbiol.">
        <title>Complete genome sequence of Corynebacterium casei LMG S-19264T (=DSM 44701T), isolated from a smear-ripened cheese.</title>
        <authorList>
            <consortium name="US DOE Joint Genome Institute (JGI-PGF)"/>
            <person name="Walter F."/>
            <person name="Albersmeier A."/>
            <person name="Kalinowski J."/>
            <person name="Ruckert C."/>
        </authorList>
    </citation>
    <scope>NUCLEOTIDE SEQUENCE</scope>
    <source>
        <strain evidence="3">KCTC 42097</strain>
    </source>
</reference>
<dbReference type="InterPro" id="IPR029058">
    <property type="entry name" value="AB_hydrolase_fold"/>
</dbReference>
<dbReference type="AlphaFoldDB" id="A0A8J3DG93"/>
<feature type="domain" description="Serine aminopeptidase S33" evidence="2">
    <location>
        <begin position="52"/>
        <end position="242"/>
    </location>
</feature>
<evidence type="ECO:0000259" key="2">
    <source>
        <dbReference type="Pfam" id="PF12146"/>
    </source>
</evidence>
<keyword evidence="4" id="KW-1185">Reference proteome</keyword>
<dbReference type="EMBL" id="BMZO01000003">
    <property type="protein sequence ID" value="GHC66939.1"/>
    <property type="molecule type" value="Genomic_DNA"/>
</dbReference>
<reference evidence="3" key="2">
    <citation type="submission" date="2020-09" db="EMBL/GenBank/DDBJ databases">
        <authorList>
            <person name="Sun Q."/>
            <person name="Kim S."/>
        </authorList>
    </citation>
    <scope>NUCLEOTIDE SEQUENCE</scope>
    <source>
        <strain evidence="3">KCTC 42097</strain>
    </source>
</reference>
<accession>A0A8J3DG93</accession>
<comment type="caution">
    <text evidence="3">The sequence shown here is derived from an EMBL/GenBank/DDBJ whole genome shotgun (WGS) entry which is preliminary data.</text>
</comment>
<dbReference type="InterPro" id="IPR022742">
    <property type="entry name" value="Hydrolase_4"/>
</dbReference>
<dbReference type="Proteomes" id="UP000641137">
    <property type="component" value="Unassembled WGS sequence"/>
</dbReference>
<protein>
    <submittedName>
        <fullName evidence="3">2-hydroxymuconic semialdehyde hydrolase</fullName>
    </submittedName>
</protein>
<dbReference type="InterPro" id="IPR052382">
    <property type="entry name" value="ABHD10_acyl-thioesterase"/>
</dbReference>
<organism evidence="3 4">
    <name type="scientific">Limoniibacter endophyticus</name>
    <dbReference type="NCBI Taxonomy" id="1565040"/>
    <lineage>
        <taxon>Bacteria</taxon>
        <taxon>Pseudomonadati</taxon>
        <taxon>Pseudomonadota</taxon>
        <taxon>Alphaproteobacteria</taxon>
        <taxon>Hyphomicrobiales</taxon>
        <taxon>Bartonellaceae</taxon>
        <taxon>Limoniibacter</taxon>
    </lineage>
</organism>
<keyword evidence="1 3" id="KW-0378">Hydrolase</keyword>
<proteinExistence type="predicted"/>
<name>A0A8J3DG93_9HYPH</name>
<evidence type="ECO:0000256" key="1">
    <source>
        <dbReference type="ARBA" id="ARBA00022801"/>
    </source>
</evidence>